<sequence length="52" mass="5402">MNTRKLLQSRSKLDRAIIASILATLGVNLLYLATQLQAAPALAVIPTAGGLA</sequence>
<gene>
    <name evidence="1" type="ORF">GRI68_01835</name>
</gene>
<proteinExistence type="predicted"/>
<accession>A0A6I4TZ61</accession>
<name>A0A6I4TZ61_9SPHN</name>
<reference evidence="1 2" key="1">
    <citation type="submission" date="2019-12" db="EMBL/GenBank/DDBJ databases">
        <title>Genomic-based taxomic classification of the family Erythrobacteraceae.</title>
        <authorList>
            <person name="Xu L."/>
        </authorList>
    </citation>
    <scope>NUCLEOTIDE SEQUENCE [LARGE SCALE GENOMIC DNA]</scope>
    <source>
        <strain evidence="1 2">LMG 29519</strain>
    </source>
</reference>
<organism evidence="1 2">
    <name type="scientific">Alteriqipengyuania halimionae</name>
    <dbReference type="NCBI Taxonomy" id="1926630"/>
    <lineage>
        <taxon>Bacteria</taxon>
        <taxon>Pseudomonadati</taxon>
        <taxon>Pseudomonadota</taxon>
        <taxon>Alphaproteobacteria</taxon>
        <taxon>Sphingomonadales</taxon>
        <taxon>Erythrobacteraceae</taxon>
        <taxon>Alteriqipengyuania</taxon>
    </lineage>
</organism>
<dbReference type="AlphaFoldDB" id="A0A6I4TZ61"/>
<dbReference type="RefSeq" id="WP_160615431.1">
    <property type="nucleotide sequence ID" value="NZ_WTYR01000001.1"/>
</dbReference>
<dbReference type="EMBL" id="WTYR01000001">
    <property type="protein sequence ID" value="MXP08918.1"/>
    <property type="molecule type" value="Genomic_DNA"/>
</dbReference>
<protein>
    <submittedName>
        <fullName evidence="1">Uncharacterized protein</fullName>
    </submittedName>
</protein>
<evidence type="ECO:0000313" key="2">
    <source>
        <dbReference type="Proteomes" id="UP000429229"/>
    </source>
</evidence>
<dbReference type="Proteomes" id="UP000429229">
    <property type="component" value="Unassembled WGS sequence"/>
</dbReference>
<keyword evidence="2" id="KW-1185">Reference proteome</keyword>
<comment type="caution">
    <text evidence="1">The sequence shown here is derived from an EMBL/GenBank/DDBJ whole genome shotgun (WGS) entry which is preliminary data.</text>
</comment>
<evidence type="ECO:0000313" key="1">
    <source>
        <dbReference type="EMBL" id="MXP08918.1"/>
    </source>
</evidence>